<sequence length="267" mass="30091">MTIIARISQLRQSITLDGEDSDAVPSSVPLLGPSPSNSLTQSEIALIRECTDALEEESVDVEQNIHFLESLLSRFHRRRDQNRASISFQKSLLVPLPLPSANEIIFLSNTTSRVPYFSAPISLLPVEVIAEILQIAMRNLPRTSIHDTLDIKKSAPWTFCRIFWETNALTIFPKRSCAPSENISIDPSRRLLDVTMDFSAMDNWARPLKPLLRHTHRWSIVDLTLTPVRFQTMASFVGVADFPALKRLNIDVQDAVLNPAQPPFLDH</sequence>
<evidence type="ECO:0000313" key="2">
    <source>
        <dbReference type="Proteomes" id="UP001175211"/>
    </source>
</evidence>
<comment type="caution">
    <text evidence="1">The sequence shown here is derived from an EMBL/GenBank/DDBJ whole genome shotgun (WGS) entry which is preliminary data.</text>
</comment>
<evidence type="ECO:0000313" key="1">
    <source>
        <dbReference type="EMBL" id="KAK0460532.1"/>
    </source>
</evidence>
<name>A0AA39N7N3_ARMTA</name>
<gene>
    <name evidence="1" type="ORF">EV420DRAFT_1641082</name>
</gene>
<keyword evidence="2" id="KW-1185">Reference proteome</keyword>
<dbReference type="EMBL" id="JAUEPS010000012">
    <property type="protein sequence ID" value="KAK0460532.1"/>
    <property type="molecule type" value="Genomic_DNA"/>
</dbReference>
<dbReference type="Proteomes" id="UP001175211">
    <property type="component" value="Unassembled WGS sequence"/>
</dbReference>
<dbReference type="AlphaFoldDB" id="A0AA39N7N3"/>
<reference evidence="1" key="1">
    <citation type="submission" date="2023-06" db="EMBL/GenBank/DDBJ databases">
        <authorList>
            <consortium name="Lawrence Berkeley National Laboratory"/>
            <person name="Ahrendt S."/>
            <person name="Sahu N."/>
            <person name="Indic B."/>
            <person name="Wong-Bajracharya J."/>
            <person name="Merenyi Z."/>
            <person name="Ke H.-M."/>
            <person name="Monk M."/>
            <person name="Kocsube S."/>
            <person name="Drula E."/>
            <person name="Lipzen A."/>
            <person name="Balint B."/>
            <person name="Henrissat B."/>
            <person name="Andreopoulos B."/>
            <person name="Martin F.M."/>
            <person name="Harder C.B."/>
            <person name="Rigling D."/>
            <person name="Ford K.L."/>
            <person name="Foster G.D."/>
            <person name="Pangilinan J."/>
            <person name="Papanicolaou A."/>
            <person name="Barry K."/>
            <person name="LaButti K."/>
            <person name="Viragh M."/>
            <person name="Koriabine M."/>
            <person name="Yan M."/>
            <person name="Riley R."/>
            <person name="Champramary S."/>
            <person name="Plett K.L."/>
            <person name="Tsai I.J."/>
            <person name="Slot J."/>
            <person name="Sipos G."/>
            <person name="Plett J."/>
            <person name="Nagy L.G."/>
            <person name="Grigoriev I.V."/>
        </authorList>
    </citation>
    <scope>NUCLEOTIDE SEQUENCE</scope>
    <source>
        <strain evidence="1">CCBAS 213</strain>
    </source>
</reference>
<protein>
    <submittedName>
        <fullName evidence="1">Uncharacterized protein</fullName>
    </submittedName>
</protein>
<organism evidence="1 2">
    <name type="scientific">Armillaria tabescens</name>
    <name type="common">Ringless honey mushroom</name>
    <name type="synonym">Agaricus tabescens</name>
    <dbReference type="NCBI Taxonomy" id="1929756"/>
    <lineage>
        <taxon>Eukaryota</taxon>
        <taxon>Fungi</taxon>
        <taxon>Dikarya</taxon>
        <taxon>Basidiomycota</taxon>
        <taxon>Agaricomycotina</taxon>
        <taxon>Agaricomycetes</taxon>
        <taxon>Agaricomycetidae</taxon>
        <taxon>Agaricales</taxon>
        <taxon>Marasmiineae</taxon>
        <taxon>Physalacriaceae</taxon>
        <taxon>Desarmillaria</taxon>
    </lineage>
</organism>
<accession>A0AA39N7N3</accession>
<dbReference type="GeneID" id="85360735"/>
<dbReference type="RefSeq" id="XP_060332571.1">
    <property type="nucleotide sequence ID" value="XM_060477187.1"/>
</dbReference>
<proteinExistence type="predicted"/>